<keyword evidence="7" id="KW-0520">NAD</keyword>
<dbReference type="Pfam" id="PF00970">
    <property type="entry name" value="FAD_binding_6"/>
    <property type="match status" value="1"/>
</dbReference>
<comment type="caution">
    <text evidence="12">The sequence shown here is derived from an EMBL/GenBank/DDBJ whole genome shotgun (WGS) entry which is preliminary data.</text>
</comment>
<evidence type="ECO:0000259" key="10">
    <source>
        <dbReference type="Pfam" id="PF00175"/>
    </source>
</evidence>
<evidence type="ECO:0000256" key="8">
    <source>
        <dbReference type="ARBA" id="ARBA00023136"/>
    </source>
</evidence>
<evidence type="ECO:0000256" key="5">
    <source>
        <dbReference type="ARBA" id="ARBA00022827"/>
    </source>
</evidence>
<dbReference type="Gene3D" id="2.40.30.10">
    <property type="entry name" value="Translation factors"/>
    <property type="match status" value="1"/>
</dbReference>
<dbReference type="InterPro" id="IPR001433">
    <property type="entry name" value="OxRdtase_FAD/NAD-bd"/>
</dbReference>
<dbReference type="PANTHER" id="PTHR19370">
    <property type="entry name" value="NADH-CYTOCHROME B5 REDUCTASE"/>
    <property type="match status" value="1"/>
</dbReference>
<keyword evidence="8" id="KW-0472">Membrane</keyword>
<dbReference type="InterPro" id="IPR001709">
    <property type="entry name" value="Flavoprot_Pyr_Nucl_cyt_Rdtase"/>
</dbReference>
<evidence type="ECO:0000313" key="13">
    <source>
        <dbReference type="Proteomes" id="UP001201980"/>
    </source>
</evidence>
<dbReference type="InterPro" id="IPR008333">
    <property type="entry name" value="Cbr1-like_FAD-bd_dom"/>
</dbReference>
<dbReference type="FunFam" id="3.40.50.80:FF:000009">
    <property type="entry name" value="NADH-cytochrome b5 reductase"/>
    <property type="match status" value="1"/>
</dbReference>
<keyword evidence="4 9" id="KW-0285">Flavoprotein</keyword>
<dbReference type="PRINTS" id="PR00371">
    <property type="entry name" value="FPNCR"/>
</dbReference>
<name>A0AAD5WVH7_9PEZI</name>
<evidence type="ECO:0000256" key="6">
    <source>
        <dbReference type="ARBA" id="ARBA00023002"/>
    </source>
</evidence>
<feature type="binding site" evidence="9">
    <location>
        <position position="150"/>
    </location>
    <ligand>
        <name>FAD</name>
        <dbReference type="ChEBI" id="CHEBI:57692"/>
    </ligand>
</feature>
<keyword evidence="5 9" id="KW-0274">FAD</keyword>
<evidence type="ECO:0000256" key="9">
    <source>
        <dbReference type="PIRSR" id="PIRSR601834-1"/>
    </source>
</evidence>
<dbReference type="SUPFAM" id="SSF52343">
    <property type="entry name" value="Ferredoxin reductase-like, C-terminal NADP-linked domain"/>
    <property type="match status" value="1"/>
</dbReference>
<evidence type="ECO:0000256" key="4">
    <source>
        <dbReference type="ARBA" id="ARBA00022630"/>
    </source>
</evidence>
<evidence type="ECO:0000256" key="7">
    <source>
        <dbReference type="ARBA" id="ARBA00023027"/>
    </source>
</evidence>
<evidence type="ECO:0000256" key="2">
    <source>
        <dbReference type="ARBA" id="ARBA00004572"/>
    </source>
</evidence>
<sequence length="268" mass="28859">MASQLIRQRAPTLGTIAAASVGAGLFYRMMSTNTAAAETVAKTAPPAKIFGSGPAFASLKLESSKMVNHNTKLLRFEFPNGDAVSGLKLTCEPGYLELMVKHYPSGKASTHLHSLQPGDSLRFVTAIPGYPWTPNKHSSVTLIAGGAGITPIYQLVQGILDNPEDKTKITLVFGVNSDRDVLLQKEFDNYEKRFPGRFRAVYTVSNPENGSALRKGYVTRELLEEVGGKGEKVFVCGPPAMEAALTGQRGKGGILAELGYSKDQVHKF</sequence>
<feature type="domain" description="Flavoprotein pyridine nucleotide cytochrome reductase-like FAD-binding" evidence="11">
    <location>
        <begin position="92"/>
        <end position="123"/>
    </location>
</feature>
<dbReference type="PRINTS" id="PR00406">
    <property type="entry name" value="CYTB5RDTASE"/>
</dbReference>
<comment type="cofactor">
    <cofactor evidence="1 9">
        <name>FAD</name>
        <dbReference type="ChEBI" id="CHEBI:57692"/>
    </cofactor>
</comment>
<dbReference type="InterPro" id="IPR039261">
    <property type="entry name" value="FNR_nucleotide-bd"/>
</dbReference>
<keyword evidence="6" id="KW-0560">Oxidoreductase</keyword>
<comment type="similarity">
    <text evidence="3">Belongs to the flavoprotein pyridine nucleotide cytochrome reductase family.</text>
</comment>
<dbReference type="SUPFAM" id="SSF63380">
    <property type="entry name" value="Riboflavin synthase domain-like"/>
    <property type="match status" value="1"/>
</dbReference>
<dbReference type="GO" id="GO:0006696">
    <property type="term" value="P:ergosterol biosynthetic process"/>
    <property type="evidence" value="ECO:0007669"/>
    <property type="project" value="TreeGrafter"/>
</dbReference>
<accession>A0AAD5WVH7</accession>
<feature type="binding site" evidence="9">
    <location>
        <position position="107"/>
    </location>
    <ligand>
        <name>FAD</name>
        <dbReference type="ChEBI" id="CHEBI:57692"/>
    </ligand>
</feature>
<proteinExistence type="inferred from homology"/>
<gene>
    <name evidence="12" type="ORF">MKZ38_007684</name>
</gene>
<protein>
    <recommendedName>
        <fullName evidence="14">NADH-cytochrome b5 reductase</fullName>
    </recommendedName>
</protein>
<evidence type="ECO:0008006" key="14">
    <source>
        <dbReference type="Google" id="ProtNLM"/>
    </source>
</evidence>
<keyword evidence="13" id="KW-1185">Reference proteome</keyword>
<dbReference type="GO" id="GO:0004128">
    <property type="term" value="F:cytochrome-b5 reductase activity, acting on NAD(P)H"/>
    <property type="evidence" value="ECO:0007669"/>
    <property type="project" value="TreeGrafter"/>
</dbReference>
<evidence type="ECO:0000256" key="3">
    <source>
        <dbReference type="ARBA" id="ARBA00006105"/>
    </source>
</evidence>
<feature type="binding site" evidence="9">
    <location>
        <position position="109"/>
    </location>
    <ligand>
        <name>FAD</name>
        <dbReference type="ChEBI" id="CHEBI:57692"/>
    </ligand>
</feature>
<evidence type="ECO:0000259" key="11">
    <source>
        <dbReference type="Pfam" id="PF00970"/>
    </source>
</evidence>
<reference evidence="12" key="1">
    <citation type="submission" date="2022-07" db="EMBL/GenBank/DDBJ databases">
        <title>Draft genome sequence of Zalerion maritima ATCC 34329, a (micro)plastics degrading marine fungus.</title>
        <authorList>
            <person name="Paco A."/>
            <person name="Goncalves M.F.M."/>
            <person name="Rocha-Santos T.A.P."/>
            <person name="Alves A."/>
        </authorList>
    </citation>
    <scope>NUCLEOTIDE SEQUENCE</scope>
    <source>
        <strain evidence="12">ATCC 34329</strain>
    </source>
</reference>
<organism evidence="12 13">
    <name type="scientific">Zalerion maritima</name>
    <dbReference type="NCBI Taxonomy" id="339359"/>
    <lineage>
        <taxon>Eukaryota</taxon>
        <taxon>Fungi</taxon>
        <taxon>Dikarya</taxon>
        <taxon>Ascomycota</taxon>
        <taxon>Pezizomycotina</taxon>
        <taxon>Sordariomycetes</taxon>
        <taxon>Lulworthiomycetidae</taxon>
        <taxon>Lulworthiales</taxon>
        <taxon>Lulworthiaceae</taxon>
        <taxon>Zalerion</taxon>
    </lineage>
</organism>
<feature type="domain" description="Oxidoreductase FAD/NAD(P)-binding" evidence="10">
    <location>
        <begin position="142"/>
        <end position="244"/>
    </location>
</feature>
<dbReference type="AlphaFoldDB" id="A0AAD5WVH7"/>
<dbReference type="Pfam" id="PF00175">
    <property type="entry name" value="NAD_binding_1"/>
    <property type="match status" value="1"/>
</dbReference>
<dbReference type="InterPro" id="IPR001834">
    <property type="entry name" value="CBR-like"/>
</dbReference>
<dbReference type="InterPro" id="IPR017938">
    <property type="entry name" value="Riboflavin_synthase-like_b-brl"/>
</dbReference>
<feature type="binding site" evidence="9">
    <location>
        <position position="101"/>
    </location>
    <ligand>
        <name>FAD</name>
        <dbReference type="ChEBI" id="CHEBI:57692"/>
    </ligand>
</feature>
<dbReference type="Proteomes" id="UP001201980">
    <property type="component" value="Unassembled WGS sequence"/>
</dbReference>
<dbReference type="GO" id="GO:0005741">
    <property type="term" value="C:mitochondrial outer membrane"/>
    <property type="evidence" value="ECO:0007669"/>
    <property type="project" value="UniProtKB-SubCell"/>
</dbReference>
<dbReference type="PANTHER" id="PTHR19370:SF101">
    <property type="entry name" value="NADH-CYTOCHROME B5 REDUCTASE"/>
    <property type="match status" value="1"/>
</dbReference>
<evidence type="ECO:0000256" key="1">
    <source>
        <dbReference type="ARBA" id="ARBA00001974"/>
    </source>
</evidence>
<evidence type="ECO:0000313" key="12">
    <source>
        <dbReference type="EMBL" id="KAJ2907169.1"/>
    </source>
</evidence>
<dbReference type="Gene3D" id="3.40.50.80">
    <property type="entry name" value="Nucleotide-binding domain of ferredoxin-NADP reductase (FNR) module"/>
    <property type="match status" value="1"/>
</dbReference>
<dbReference type="EMBL" id="JAKWBI020000004">
    <property type="protein sequence ID" value="KAJ2907169.1"/>
    <property type="molecule type" value="Genomic_DNA"/>
</dbReference>
<dbReference type="CDD" id="cd06183">
    <property type="entry name" value="cyt_b5_reduct_like"/>
    <property type="match status" value="1"/>
</dbReference>
<comment type="subcellular location">
    <subcellularLocation>
        <location evidence="2">Mitochondrion outer membrane</location>
        <topology evidence="2">Single-pass membrane protein</topology>
    </subcellularLocation>
</comment>